<evidence type="ECO:0000313" key="2">
    <source>
        <dbReference type="Proteomes" id="UP000269945"/>
    </source>
</evidence>
<proteinExistence type="predicted"/>
<evidence type="ECO:0000313" key="1">
    <source>
        <dbReference type="EMBL" id="VCX38202.1"/>
    </source>
</evidence>
<gene>
    <name evidence="1" type="ORF">BN2614_LOCUS1</name>
</gene>
<dbReference type="AlphaFoldDB" id="A0A9X9M6V0"/>
<keyword evidence="2" id="KW-1185">Reference proteome</keyword>
<accession>A0A9X9M6V0</accession>
<protein>
    <submittedName>
        <fullName evidence="1">Uncharacterized protein</fullName>
    </submittedName>
</protein>
<name>A0A9X9M6V0_GULGU</name>
<comment type="caution">
    <text evidence="1">The sequence shown here is derived from an EMBL/GenBank/DDBJ whole genome shotgun (WGS) entry which is preliminary data.</text>
</comment>
<sequence length="42" mass="4514">MHLGKLLITESAGAMRMGITDIYNILTYSRAEKNSPKGGTSS</sequence>
<dbReference type="EMBL" id="CYRY02043644">
    <property type="protein sequence ID" value="VCX38202.1"/>
    <property type="molecule type" value="Genomic_DNA"/>
</dbReference>
<dbReference type="Proteomes" id="UP000269945">
    <property type="component" value="Unassembled WGS sequence"/>
</dbReference>
<organism evidence="1 2">
    <name type="scientific">Gulo gulo</name>
    <name type="common">Wolverine</name>
    <name type="synonym">Gluton</name>
    <dbReference type="NCBI Taxonomy" id="48420"/>
    <lineage>
        <taxon>Eukaryota</taxon>
        <taxon>Metazoa</taxon>
        <taxon>Chordata</taxon>
        <taxon>Craniata</taxon>
        <taxon>Vertebrata</taxon>
        <taxon>Euteleostomi</taxon>
        <taxon>Mammalia</taxon>
        <taxon>Eutheria</taxon>
        <taxon>Laurasiatheria</taxon>
        <taxon>Carnivora</taxon>
        <taxon>Caniformia</taxon>
        <taxon>Musteloidea</taxon>
        <taxon>Mustelidae</taxon>
        <taxon>Guloninae</taxon>
        <taxon>Gulo</taxon>
    </lineage>
</organism>
<reference evidence="1 2" key="1">
    <citation type="submission" date="2018-10" db="EMBL/GenBank/DDBJ databases">
        <authorList>
            <person name="Ekblom R."/>
            <person name="Jareborg N."/>
        </authorList>
    </citation>
    <scope>NUCLEOTIDE SEQUENCE [LARGE SCALE GENOMIC DNA]</scope>
    <source>
        <tissue evidence="1">Muscle</tissue>
    </source>
</reference>